<proteinExistence type="predicted"/>
<reference evidence="1 2" key="1">
    <citation type="submission" date="2020-06" db="EMBL/GenBank/DDBJ databases">
        <title>Transcriptomic and genomic resources for Thalictrum thalictroides and T. hernandezii: Facilitating candidate gene discovery in an emerging model plant lineage.</title>
        <authorList>
            <person name="Arias T."/>
            <person name="Riano-Pachon D.M."/>
            <person name="Di Stilio V.S."/>
        </authorList>
    </citation>
    <scope>NUCLEOTIDE SEQUENCE [LARGE SCALE GENOMIC DNA]</scope>
    <source>
        <strain evidence="2">cv. WT478/WT964</strain>
        <tissue evidence="1">Leaves</tissue>
    </source>
</reference>
<name>A0A7J6WW13_THATH</name>
<sequence length="111" mass="12648">MFGDRLVVPLIIWTQMVNTYQGLVNKCLLFGELIKELIPSRFLEENTPMMDALESIGHKVFRVMRLTDRLGEPSFEDEVLASLGKIEYFMAVQVSGMANLKETVHSRAKDV</sequence>
<dbReference type="Proteomes" id="UP000554482">
    <property type="component" value="Unassembled WGS sequence"/>
</dbReference>
<dbReference type="AlphaFoldDB" id="A0A7J6WW13"/>
<keyword evidence="2" id="KW-1185">Reference proteome</keyword>
<gene>
    <name evidence="1" type="ORF">FRX31_008799</name>
</gene>
<comment type="caution">
    <text evidence="1">The sequence shown here is derived from an EMBL/GenBank/DDBJ whole genome shotgun (WGS) entry which is preliminary data.</text>
</comment>
<accession>A0A7J6WW13</accession>
<dbReference type="EMBL" id="JABWDY010009199">
    <property type="protein sequence ID" value="KAF5201614.1"/>
    <property type="molecule type" value="Genomic_DNA"/>
</dbReference>
<organism evidence="1 2">
    <name type="scientific">Thalictrum thalictroides</name>
    <name type="common">Rue-anemone</name>
    <name type="synonym">Anemone thalictroides</name>
    <dbReference type="NCBI Taxonomy" id="46969"/>
    <lineage>
        <taxon>Eukaryota</taxon>
        <taxon>Viridiplantae</taxon>
        <taxon>Streptophyta</taxon>
        <taxon>Embryophyta</taxon>
        <taxon>Tracheophyta</taxon>
        <taxon>Spermatophyta</taxon>
        <taxon>Magnoliopsida</taxon>
        <taxon>Ranunculales</taxon>
        <taxon>Ranunculaceae</taxon>
        <taxon>Thalictroideae</taxon>
        <taxon>Thalictrum</taxon>
    </lineage>
</organism>
<evidence type="ECO:0000313" key="2">
    <source>
        <dbReference type="Proteomes" id="UP000554482"/>
    </source>
</evidence>
<protein>
    <submittedName>
        <fullName evidence="1">Uncharacterized protein</fullName>
    </submittedName>
</protein>
<evidence type="ECO:0000313" key="1">
    <source>
        <dbReference type="EMBL" id="KAF5201614.1"/>
    </source>
</evidence>